<feature type="region of interest" description="Disordered" evidence="1">
    <location>
        <begin position="269"/>
        <end position="291"/>
    </location>
</feature>
<dbReference type="PANTHER" id="PTHR47396:SF1">
    <property type="entry name" value="ATP-DEPENDENT HELICASE IRC3-RELATED"/>
    <property type="match status" value="1"/>
</dbReference>
<dbReference type="SMART" id="SM00487">
    <property type="entry name" value="DEXDc"/>
    <property type="match status" value="1"/>
</dbReference>
<keyword evidence="3" id="KW-0547">Nucleotide-binding</keyword>
<proteinExistence type="predicted"/>
<dbReference type="InterPro" id="IPR014001">
    <property type="entry name" value="Helicase_ATP-bd"/>
</dbReference>
<name>A0ABX2QFV2_9HYPH</name>
<dbReference type="PANTHER" id="PTHR47396">
    <property type="entry name" value="TYPE I RESTRICTION ENZYME ECOKI R PROTEIN"/>
    <property type="match status" value="1"/>
</dbReference>
<dbReference type="SMART" id="SM00382">
    <property type="entry name" value="AAA"/>
    <property type="match status" value="1"/>
</dbReference>
<comment type="caution">
    <text evidence="3">The sequence shown here is derived from an EMBL/GenBank/DDBJ whole genome shotgun (WGS) entry which is preliminary data.</text>
</comment>
<feature type="domain" description="Helicase ATP-binding" evidence="2">
    <location>
        <begin position="163"/>
        <end position="360"/>
    </location>
</feature>
<keyword evidence="3" id="KW-0067">ATP-binding</keyword>
<dbReference type="InterPro" id="IPR003593">
    <property type="entry name" value="AAA+_ATPase"/>
</dbReference>
<dbReference type="PROSITE" id="PS51192">
    <property type="entry name" value="HELICASE_ATP_BIND_1"/>
    <property type="match status" value="1"/>
</dbReference>
<dbReference type="InterPro" id="IPR027417">
    <property type="entry name" value="P-loop_NTPase"/>
</dbReference>
<reference evidence="3 4" key="1">
    <citation type="submission" date="2020-06" db="EMBL/GenBank/DDBJ databases">
        <title>Rhizobium sp.nov. isolated from the tomato plant.</title>
        <authorList>
            <person name="Thin K.K."/>
            <person name="Zhang X."/>
            <person name="He S."/>
        </authorList>
    </citation>
    <scope>NUCLEOTIDE SEQUENCE [LARGE SCALE GENOMIC DNA]</scope>
    <source>
        <strain evidence="3 4">DBTS2</strain>
    </source>
</reference>
<dbReference type="EMBL" id="JABXYK010000009">
    <property type="protein sequence ID" value="NVP56618.1"/>
    <property type="molecule type" value="Genomic_DNA"/>
</dbReference>
<dbReference type="GO" id="GO:0004386">
    <property type="term" value="F:helicase activity"/>
    <property type="evidence" value="ECO:0007669"/>
    <property type="project" value="UniProtKB-KW"/>
</dbReference>
<evidence type="ECO:0000313" key="3">
    <source>
        <dbReference type="EMBL" id="NVP56618.1"/>
    </source>
</evidence>
<sequence>MDAINTLALDEAIEISLPPLNYGPVKTSVGAIQCVLRPKQLVSAQPTGEVAVTSRSKETVYTLHGGETVLITERSNLKRPVDIDGLLSRKSDGSLTWKSHRLIDEMNEKAAKTGWLSVLDSISSNWPSSFHFHHEKQNADGTVSAGNEGLRPPQIGALHAIGAHWSLTSQPATVVMPTGTGKTETMLATLAAYDCQSVLVIVPTDALRSQTAGKFLNFGWLRKLHALDDSVSNPVVGIISKRPKTIEDLEIFERCHVVVSTMAAFQGKKSAAEKDEDDDEEESIEEAEGDTAEETAFNLAEEIAKRVKVLFVDEAHHVAARGWSSFRGAFRDRKVLQFTATPFRRDGLLVDGQVIYSYPLRRAQEENYFKPITFQPIYEPVSSKADAIIAEAAIARLRADLANGFNHLMMVRCKNITKAKKVHEIYDRLATDLKPLLLHSKIGNSDALIRQLNSPEFRRHPRVRFSAASRTLPATASRF</sequence>
<dbReference type="SUPFAM" id="SSF52540">
    <property type="entry name" value="P-loop containing nucleoside triphosphate hydrolases"/>
    <property type="match status" value="1"/>
</dbReference>
<dbReference type="InterPro" id="IPR050742">
    <property type="entry name" value="Helicase_Restrict-Modif_Enz"/>
</dbReference>
<keyword evidence="3" id="KW-0347">Helicase</keyword>
<evidence type="ECO:0000256" key="1">
    <source>
        <dbReference type="SAM" id="MobiDB-lite"/>
    </source>
</evidence>
<gene>
    <name evidence="3" type="ORF">HV823_15280</name>
</gene>
<feature type="compositionally biased region" description="Acidic residues" evidence="1">
    <location>
        <begin position="274"/>
        <end position="291"/>
    </location>
</feature>
<keyword evidence="4" id="KW-1185">Reference proteome</keyword>
<protein>
    <submittedName>
        <fullName evidence="3">DEAD/DEAH box helicase family protein</fullName>
    </submittedName>
</protein>
<keyword evidence="3" id="KW-0378">Hydrolase</keyword>
<evidence type="ECO:0000259" key="2">
    <source>
        <dbReference type="PROSITE" id="PS51192"/>
    </source>
</evidence>
<dbReference type="CDD" id="cd17926">
    <property type="entry name" value="DEXHc_RE"/>
    <property type="match status" value="1"/>
</dbReference>
<organism evidence="3 4">
    <name type="scientific">Mycoplana rhizolycopersici</name>
    <dbReference type="NCBI Taxonomy" id="2746702"/>
    <lineage>
        <taxon>Bacteria</taxon>
        <taxon>Pseudomonadati</taxon>
        <taxon>Pseudomonadota</taxon>
        <taxon>Alphaproteobacteria</taxon>
        <taxon>Hyphomicrobiales</taxon>
        <taxon>Rhizobiaceae</taxon>
        <taxon>Mycoplana</taxon>
    </lineage>
</organism>
<dbReference type="InterPro" id="IPR006935">
    <property type="entry name" value="Helicase/UvrB_N"/>
</dbReference>
<accession>A0ABX2QFV2</accession>
<evidence type="ECO:0000313" key="4">
    <source>
        <dbReference type="Proteomes" id="UP000659172"/>
    </source>
</evidence>
<dbReference type="Pfam" id="PF04851">
    <property type="entry name" value="ResIII"/>
    <property type="match status" value="1"/>
</dbReference>
<dbReference type="Proteomes" id="UP000659172">
    <property type="component" value="Unassembled WGS sequence"/>
</dbReference>
<dbReference type="Gene3D" id="3.40.50.300">
    <property type="entry name" value="P-loop containing nucleotide triphosphate hydrolases"/>
    <property type="match status" value="1"/>
</dbReference>